<sequence length="206" mass="21696">MEWHAIVSIKRGPAVKSRLASALSPDARVALAEAMAAHVLATLRRAARIASVSVFSASPWPDGSVGWEADHGEGLNRGLQRIRDAAPNTNQVFLHADLPLLTPDDVDAFCAGTEEHGGLGLAPDRYGKGTNGVALVAFAPFTFDFGTDSLQRHVEAASGTPFLIHSPGLSHDLDTVEELRMLPDTWTGLGGARTHFASGKNGAARG</sequence>
<name>A0ABT9A008_9SPHN</name>
<protein>
    <submittedName>
        <fullName evidence="5">NTP transferase domain-containing protein</fullName>
    </submittedName>
</protein>
<evidence type="ECO:0000256" key="2">
    <source>
        <dbReference type="ARBA" id="ARBA00022695"/>
    </source>
</evidence>
<dbReference type="EMBL" id="JAUQSZ010000008">
    <property type="protein sequence ID" value="MDO7843158.1"/>
    <property type="molecule type" value="Genomic_DNA"/>
</dbReference>
<dbReference type="Proteomes" id="UP001176468">
    <property type="component" value="Unassembled WGS sequence"/>
</dbReference>
<keyword evidence="2" id="KW-0548">Nucleotidyltransferase</keyword>
<evidence type="ECO:0000256" key="4">
    <source>
        <dbReference type="ARBA" id="ARBA00023134"/>
    </source>
</evidence>
<evidence type="ECO:0000256" key="1">
    <source>
        <dbReference type="ARBA" id="ARBA00022679"/>
    </source>
</evidence>
<keyword evidence="6" id="KW-1185">Reference proteome</keyword>
<accession>A0ABT9A008</accession>
<dbReference type="GO" id="GO:0016740">
    <property type="term" value="F:transferase activity"/>
    <property type="evidence" value="ECO:0007669"/>
    <property type="project" value="UniProtKB-KW"/>
</dbReference>
<dbReference type="Pfam" id="PF01983">
    <property type="entry name" value="CofC"/>
    <property type="match status" value="1"/>
</dbReference>
<dbReference type="SUPFAM" id="SSF53448">
    <property type="entry name" value="Nucleotide-diphospho-sugar transferases"/>
    <property type="match status" value="1"/>
</dbReference>
<gene>
    <name evidence="5" type="ORF">Q5H94_12560</name>
</gene>
<dbReference type="PANTHER" id="PTHR40392">
    <property type="entry name" value="2-PHOSPHO-L-LACTATE GUANYLYLTRANSFERASE"/>
    <property type="match status" value="1"/>
</dbReference>
<organism evidence="5 6">
    <name type="scientific">Sphingomonas immobilis</name>
    <dbReference type="NCBI Taxonomy" id="3063997"/>
    <lineage>
        <taxon>Bacteria</taxon>
        <taxon>Pseudomonadati</taxon>
        <taxon>Pseudomonadota</taxon>
        <taxon>Alphaproteobacteria</taxon>
        <taxon>Sphingomonadales</taxon>
        <taxon>Sphingomonadaceae</taxon>
        <taxon>Sphingomonas</taxon>
    </lineage>
</organism>
<evidence type="ECO:0000313" key="5">
    <source>
        <dbReference type="EMBL" id="MDO7843158.1"/>
    </source>
</evidence>
<proteinExistence type="predicted"/>
<comment type="caution">
    <text evidence="5">The sequence shown here is derived from an EMBL/GenBank/DDBJ whole genome shotgun (WGS) entry which is preliminary data.</text>
</comment>
<dbReference type="PANTHER" id="PTHR40392:SF1">
    <property type="entry name" value="2-PHOSPHO-L-LACTATE GUANYLYLTRANSFERASE"/>
    <property type="match status" value="1"/>
</dbReference>
<evidence type="ECO:0000256" key="3">
    <source>
        <dbReference type="ARBA" id="ARBA00022741"/>
    </source>
</evidence>
<keyword evidence="1 5" id="KW-0808">Transferase</keyword>
<dbReference type="RefSeq" id="WP_304561614.1">
    <property type="nucleotide sequence ID" value="NZ_JAUQSZ010000008.1"/>
</dbReference>
<dbReference type="InterPro" id="IPR029044">
    <property type="entry name" value="Nucleotide-diphossugar_trans"/>
</dbReference>
<keyword evidence="4" id="KW-0342">GTP-binding</keyword>
<keyword evidence="3" id="KW-0547">Nucleotide-binding</keyword>
<dbReference type="Gene3D" id="3.90.550.10">
    <property type="entry name" value="Spore Coat Polysaccharide Biosynthesis Protein SpsA, Chain A"/>
    <property type="match status" value="1"/>
</dbReference>
<reference evidence="5" key="1">
    <citation type="submission" date="2023-07" db="EMBL/GenBank/DDBJ databases">
        <authorList>
            <person name="Kim M.K."/>
        </authorList>
    </citation>
    <scope>NUCLEOTIDE SEQUENCE</scope>
    <source>
        <strain evidence="5">CA1-15</strain>
    </source>
</reference>
<evidence type="ECO:0000313" key="6">
    <source>
        <dbReference type="Proteomes" id="UP001176468"/>
    </source>
</evidence>
<dbReference type="InterPro" id="IPR002835">
    <property type="entry name" value="CofC"/>
</dbReference>